<dbReference type="RefSeq" id="XP_002843978.1">
    <property type="nucleotide sequence ID" value="XM_002843932.1"/>
</dbReference>
<dbReference type="HOGENOM" id="CLU_047021_1_0_1"/>
<gene>
    <name evidence="1" type="ORF">MCYG_07761</name>
</gene>
<evidence type="ECO:0000313" key="2">
    <source>
        <dbReference type="Proteomes" id="UP000002035"/>
    </source>
</evidence>
<dbReference type="AlphaFoldDB" id="C5FXA2"/>
<protein>
    <submittedName>
        <fullName evidence="1">Uncharacterized protein</fullName>
    </submittedName>
</protein>
<dbReference type="EMBL" id="DS995707">
    <property type="protein sequence ID" value="EEQ34942.1"/>
    <property type="molecule type" value="Genomic_DNA"/>
</dbReference>
<dbReference type="eggNOG" id="ENOG502SPB7">
    <property type="taxonomic scope" value="Eukaryota"/>
</dbReference>
<dbReference type="VEuPathDB" id="FungiDB:MCYG_07761"/>
<sequence>MTSPKAHKTTGLLAFPVELQQLVLKSATDIPSLLALTQSCHTLQAAFQDTQSSILHRVLQNELSPQLIHEAWIVTGSSRPGIKRDKKFTLELITHYFDERGQQKHFQWTVQEALAASRFHKIIQFFACDFATRALSIKKDSHKASGKSNIYKPPSPTERLRFQRALYRFELYCNLFDVDQRATRLLFDSEEKYELFWSRLAVWEREQFACAHEYLFRTCIPAYNYFVEYDVYWGEFSREYEYGFSYNNSNIQGYLRRGLNYVYKIAHAQSYEERLPLIDCGLQNECSFLWQGIVYDANLDWPEPFDNIPEEELLWLINASASCDCDPGPYEAWHWGNPNVDPQIMVQAGNQIPLRKWAYVMWDHDRLLAWDIFSQPFNPFCRKDEKAASSEIGRKQRELYRSRSARSKIFLKGGKGYWSENDETKVK</sequence>
<dbReference type="OrthoDB" id="4200957at2759"/>
<keyword evidence="2" id="KW-1185">Reference proteome</keyword>
<evidence type="ECO:0000313" key="1">
    <source>
        <dbReference type="EMBL" id="EEQ34942.1"/>
    </source>
</evidence>
<accession>C5FXA2</accession>
<name>C5FXA2_ARTOC</name>
<reference evidence="2" key="1">
    <citation type="journal article" date="2012" name="MBio">
        <title>Comparative genome analysis of Trichophyton rubrum and related dermatophytes reveals candidate genes involved in infection.</title>
        <authorList>
            <person name="Martinez D.A."/>
            <person name="Oliver B.G."/>
            <person name="Graeser Y."/>
            <person name="Goldberg J.M."/>
            <person name="Li W."/>
            <person name="Martinez-Rossi N.M."/>
            <person name="Monod M."/>
            <person name="Shelest E."/>
            <person name="Barton R.C."/>
            <person name="Birch E."/>
            <person name="Brakhage A.A."/>
            <person name="Chen Z."/>
            <person name="Gurr S.J."/>
            <person name="Heiman D."/>
            <person name="Heitman J."/>
            <person name="Kosti I."/>
            <person name="Rossi A."/>
            <person name="Saif S."/>
            <person name="Samalova M."/>
            <person name="Saunders C.W."/>
            <person name="Shea T."/>
            <person name="Summerbell R.C."/>
            <person name="Xu J."/>
            <person name="Young S."/>
            <person name="Zeng Q."/>
            <person name="Birren B.W."/>
            <person name="Cuomo C.A."/>
            <person name="White T.C."/>
        </authorList>
    </citation>
    <scope>NUCLEOTIDE SEQUENCE [LARGE SCALE GENOMIC DNA]</scope>
    <source>
        <strain evidence="2">ATCC MYA-4605 / CBS 113480</strain>
    </source>
</reference>
<proteinExistence type="predicted"/>
<dbReference type="Proteomes" id="UP000002035">
    <property type="component" value="Unassembled WGS sequence"/>
</dbReference>
<dbReference type="OMA" id="TEYFRFC"/>
<dbReference type="GeneID" id="9225540"/>
<organism evidence="1 2">
    <name type="scientific">Arthroderma otae (strain ATCC MYA-4605 / CBS 113480)</name>
    <name type="common">Microsporum canis</name>
    <dbReference type="NCBI Taxonomy" id="554155"/>
    <lineage>
        <taxon>Eukaryota</taxon>
        <taxon>Fungi</taxon>
        <taxon>Dikarya</taxon>
        <taxon>Ascomycota</taxon>
        <taxon>Pezizomycotina</taxon>
        <taxon>Eurotiomycetes</taxon>
        <taxon>Eurotiomycetidae</taxon>
        <taxon>Onygenales</taxon>
        <taxon>Arthrodermataceae</taxon>
        <taxon>Microsporum</taxon>
    </lineage>
</organism>